<dbReference type="Proteomes" id="UP001549076">
    <property type="component" value="Unassembled WGS sequence"/>
</dbReference>
<dbReference type="EMBL" id="JBEPML010000008">
    <property type="protein sequence ID" value="MET3792475.1"/>
    <property type="molecule type" value="Genomic_DNA"/>
</dbReference>
<sequence>MSMASDASSIVVDWGTTSLRAALVTDAGDVLDRIETQQGISTLKQGEHEDVLVRALRPWFATHGALPVVALGMITSRNGWIEVDYVPCPAGPAELGAGTVSRVLPNGSKLVFLPGLTDPAGRPFPDVMRGEETQVVGYGLDRDMTVVLPGTHSKWARVRNGRIDRFQTFVTGEVFALLMNHSFIARGATQPPVEDAAAFRRGLGEAEGTSAMLSLLFSARTGVLAKQLSADEVRSYVSGLIIGQEFRQAREEGWFMPGDDIAIVGNDGLNALYGVAASVFELKAPEGPGNEAIRGALAVLQAAAA</sequence>
<keyword evidence="1" id="KW-0808">Transferase</keyword>
<reference evidence="1 2" key="1">
    <citation type="submission" date="2024-06" db="EMBL/GenBank/DDBJ databases">
        <title>Genomic Encyclopedia of Type Strains, Phase IV (KMG-IV): sequencing the most valuable type-strain genomes for metagenomic binning, comparative biology and taxonomic classification.</title>
        <authorList>
            <person name="Goeker M."/>
        </authorList>
    </citation>
    <scope>NUCLEOTIDE SEQUENCE [LARGE SCALE GENOMIC DNA]</scope>
    <source>
        <strain evidence="1 2">DSM 27865</strain>
    </source>
</reference>
<evidence type="ECO:0000313" key="1">
    <source>
        <dbReference type="EMBL" id="MET3792475.1"/>
    </source>
</evidence>
<dbReference type="InterPro" id="IPR042257">
    <property type="entry name" value="DGOK_C"/>
</dbReference>
<name>A0ABV2N097_9HYPH</name>
<dbReference type="InterPro" id="IPR042258">
    <property type="entry name" value="DGOK_N"/>
</dbReference>
<dbReference type="GO" id="GO:0008671">
    <property type="term" value="F:2-dehydro-3-deoxygalactonokinase activity"/>
    <property type="evidence" value="ECO:0007669"/>
    <property type="project" value="UniProtKB-EC"/>
</dbReference>
<dbReference type="Gene3D" id="3.30.420.300">
    <property type="entry name" value="2-keto-3-deoxy-galactonokinase, substrate binding domain"/>
    <property type="match status" value="1"/>
</dbReference>
<evidence type="ECO:0000313" key="2">
    <source>
        <dbReference type="Proteomes" id="UP001549076"/>
    </source>
</evidence>
<dbReference type="InterPro" id="IPR007729">
    <property type="entry name" value="DGOK"/>
</dbReference>
<protein>
    <submittedName>
        <fullName evidence="1">2-dehydro-3-deoxygalactonokinase</fullName>
        <ecNumber evidence="1">2.7.1.58</ecNumber>
    </submittedName>
</protein>
<dbReference type="Gene3D" id="3.30.420.310">
    <property type="entry name" value="2-keto-3-deoxy-galactonokinase, C-terminal domain"/>
    <property type="match status" value="1"/>
</dbReference>
<organism evidence="1 2">
    <name type="scientific">Aquamicrobium terrae</name>
    <dbReference type="NCBI Taxonomy" id="1324945"/>
    <lineage>
        <taxon>Bacteria</taxon>
        <taxon>Pseudomonadati</taxon>
        <taxon>Pseudomonadota</taxon>
        <taxon>Alphaproteobacteria</taxon>
        <taxon>Hyphomicrobiales</taxon>
        <taxon>Phyllobacteriaceae</taxon>
        <taxon>Aquamicrobium</taxon>
    </lineage>
</organism>
<accession>A0ABV2N097</accession>
<keyword evidence="2" id="KW-1185">Reference proteome</keyword>
<dbReference type="EC" id="2.7.1.58" evidence="1"/>
<gene>
    <name evidence="1" type="ORF">ABID37_002692</name>
</gene>
<dbReference type="Pfam" id="PF05035">
    <property type="entry name" value="DGOK"/>
    <property type="match status" value="1"/>
</dbReference>
<proteinExistence type="predicted"/>
<comment type="caution">
    <text evidence="1">The sequence shown here is derived from an EMBL/GenBank/DDBJ whole genome shotgun (WGS) entry which is preliminary data.</text>
</comment>